<evidence type="ECO:0000313" key="2">
    <source>
        <dbReference type="Proteomes" id="UP000198660"/>
    </source>
</evidence>
<reference evidence="2" key="1">
    <citation type="submission" date="2016-10" db="EMBL/GenBank/DDBJ databases">
        <authorList>
            <person name="Varghese N."/>
            <person name="Submissions S."/>
        </authorList>
    </citation>
    <scope>NUCLEOTIDE SEQUENCE [LARGE SCALE GENOMIC DNA]</scope>
    <source>
        <strain evidence="2">DSM 45789</strain>
    </source>
</reference>
<dbReference type="RefSeq" id="WP_091839563.1">
    <property type="nucleotide sequence ID" value="NZ_FPAA01000018.1"/>
</dbReference>
<name>A0A1I6ULX8_9BACL</name>
<sequence length="220" mass="25835">MSQFEEAANSFSFPNPDNFHIDMSQMRLSVFRDEQHWLITFEMVGYFIPSQIFINDLYAFGNCIEEVGPIQMFEFISDDKGSEFPFIDEEGKFIVSPVEEMCIKIWGEDISYLPNLNDYQKAGIDRESFSPTSFIRMVGYLYNNKLWLEDEDIFSALNLDKISLFYRTDSWNHEYEHPSKHGFFENLAKAIQIGDPDLIKNETPNTHWSNWSTDITDSDY</sequence>
<evidence type="ECO:0000313" key="1">
    <source>
        <dbReference type="EMBL" id="SFT02287.1"/>
    </source>
</evidence>
<dbReference type="OrthoDB" id="2895580at2"/>
<proteinExistence type="predicted"/>
<dbReference type="EMBL" id="FPAA01000018">
    <property type="protein sequence ID" value="SFT02287.1"/>
    <property type="molecule type" value="Genomic_DNA"/>
</dbReference>
<accession>A0A1I6ULX8</accession>
<dbReference type="Pfam" id="PF22535">
    <property type="entry name" value="DUF7003"/>
    <property type="match status" value="1"/>
</dbReference>
<keyword evidence="2" id="KW-1185">Reference proteome</keyword>
<gene>
    <name evidence="1" type="ORF">SAMN05444972_1183</name>
</gene>
<organism evidence="1 2">
    <name type="scientific">Marininema halotolerans</name>
    <dbReference type="NCBI Taxonomy" id="1155944"/>
    <lineage>
        <taxon>Bacteria</taxon>
        <taxon>Bacillati</taxon>
        <taxon>Bacillota</taxon>
        <taxon>Bacilli</taxon>
        <taxon>Bacillales</taxon>
        <taxon>Thermoactinomycetaceae</taxon>
        <taxon>Marininema</taxon>
    </lineage>
</organism>
<dbReference type="InterPro" id="IPR054272">
    <property type="entry name" value="DUF7003"/>
</dbReference>
<protein>
    <submittedName>
        <fullName evidence="1">Uncharacterized protein</fullName>
    </submittedName>
</protein>
<dbReference type="AlphaFoldDB" id="A0A1I6ULX8"/>
<dbReference type="Proteomes" id="UP000198660">
    <property type="component" value="Unassembled WGS sequence"/>
</dbReference>